<proteinExistence type="predicted"/>
<accession>A0A2I7QI57</accession>
<dbReference type="EMBL" id="MG720308">
    <property type="protein sequence ID" value="AUR81079.1"/>
    <property type="molecule type" value="Genomic_DNA"/>
</dbReference>
<dbReference type="Proteomes" id="UP000240536">
    <property type="component" value="Segment"/>
</dbReference>
<sequence length="119" mass="12236">MEISAVNKYRLAIGAATVVNTAVAEKAFDSRGIALYHAISGTVALGASALAPKVDEEQGEEYTYTDAALTFVGGVIGGTVLSGVFKGIGTLLSKEAEDEADAEEIANVIEEVTGLTPED</sequence>
<evidence type="ECO:0000313" key="2">
    <source>
        <dbReference type="Proteomes" id="UP000240536"/>
    </source>
</evidence>
<name>A0A2I7QI57_9CAUD</name>
<gene>
    <name evidence="1" type="ORF">Aphrodite1_0109</name>
</gene>
<reference evidence="2" key="1">
    <citation type="submission" date="2017-12" db="EMBL/GenBank/DDBJ databases">
        <title>Phage resistance in Vibrio sp. unravels a complex metabolic adaptation strategy.</title>
        <authorList>
            <person name="Skliros D."/>
            <person name="Kalatzis P.G."/>
            <person name="Katharios P."/>
            <person name="Flemetakis E."/>
        </authorList>
    </citation>
    <scope>NUCLEOTIDE SEQUENCE [LARGE SCALE GENOMIC DNA]</scope>
</reference>
<organism evidence="1 2">
    <name type="scientific">Vibrio phage Aphrodite1</name>
    <dbReference type="NCBI Taxonomy" id="2070057"/>
    <lineage>
        <taxon>Viruses</taxon>
        <taxon>Duplodnaviria</taxon>
        <taxon>Heunggongvirae</taxon>
        <taxon>Uroviricota</taxon>
        <taxon>Caudoviricetes</taxon>
        <taxon>Chimalliviridae</taxon>
        <taxon>Gorgonvirinae</taxon>
        <taxon>Aphroditevirus</taxon>
        <taxon>Aphroditevirus aphrodite1</taxon>
    </lineage>
</organism>
<evidence type="ECO:0000313" key="1">
    <source>
        <dbReference type="EMBL" id="AUR81079.1"/>
    </source>
</evidence>
<protein>
    <submittedName>
        <fullName evidence="1">Uncharacterized protein</fullName>
    </submittedName>
</protein>
<keyword evidence="2" id="KW-1185">Reference proteome</keyword>